<accession>A0A6A5WH01</accession>
<keyword evidence="3" id="KW-1185">Reference proteome</keyword>
<organism evidence="2 3">
    <name type="scientific">Amniculicola lignicola CBS 123094</name>
    <dbReference type="NCBI Taxonomy" id="1392246"/>
    <lineage>
        <taxon>Eukaryota</taxon>
        <taxon>Fungi</taxon>
        <taxon>Dikarya</taxon>
        <taxon>Ascomycota</taxon>
        <taxon>Pezizomycotina</taxon>
        <taxon>Dothideomycetes</taxon>
        <taxon>Pleosporomycetidae</taxon>
        <taxon>Pleosporales</taxon>
        <taxon>Amniculicolaceae</taxon>
        <taxon>Amniculicola</taxon>
    </lineage>
</organism>
<protein>
    <submittedName>
        <fullName evidence="2">Uncharacterized protein</fullName>
    </submittedName>
</protein>
<feature type="region of interest" description="Disordered" evidence="1">
    <location>
        <begin position="138"/>
        <end position="177"/>
    </location>
</feature>
<sequence length="934" mass="105949">MPLTLLRAAAGSPYRAFACVFRRVPLCRPTPIAPQLLHPSQPRCLLRTQCPLHRVGSQCTRPRTSNTANLLPHPEAYPSERVSHVRHNTTSSSTVRQALSKRHSLFRLQDRRRKIRARPQSRPALVLDATDSSIRKLYTTPSPLKPDLSYHSRRAQRNVAREKTAKEETATDPKKQPTSLYTILARCLKLRTKFPTGQEQYEFHQHEIQYLQKSGYSAQDVEHWASVIDEKDSRKASSLFSAKRSPPPMFLVLLFLRRRDLVSLALGAVMHHINRRIAEENLTWNALKLLAIRLVRHARRLWPESIPWIASLYTSEASKIGKAGANGKQMSTQMLSELNSFSNTFLSLLSLPCSTHAILSAHHQEKAQFQVLAFMASSDPPLIVTKHGFRAIARVQLAHPKGPQELDWARLKGPNWPPWKENRTGIDEEKGYTYGISRASRILHRMFEAGYPGSTLEDLIQMYAGWDTDFSPTIQTRAMLPTMSSALGDRKNYHSVLWAGRIRTTRTRREAWACFLAFETTKTPANERVYHAMFEKLTAAEVQNGAIDIALVPGDMKEIFPDSDSAMSLVSVSEPIPSFEQLYDRMRHNGISPTKKFLSVLVETSPDCDLTWEILNDLDSQHGGGIRELLDATFSERFAQKLPNHFFAAFIRFLCKSGRFAQSPALQPTIKSTRAHRAHRSLLRDNPVYKVEYAHALLLKFRPRYRPAWTAYMEALIHRPWGHKAIITAKDHALQYRIITKLVDLMHATKLDIDDEQFSLLCIATCRISQSSQSYLRGHESNTTFTFTPGAASTLIRTLFHDLISVDQPTHGSYVTSQEVQPHIESHTPGPATLHAYVRALGALGDYEGLYSFSTWLTQNHKRVTIRAKRQHGGPRILGATIVALRAAMEGWLERGQKPAPPDLVQLVKTQVDGVEEWGGWPRDEEVTTYIRKR</sequence>
<feature type="compositionally biased region" description="Basic and acidic residues" evidence="1">
    <location>
        <begin position="159"/>
        <end position="175"/>
    </location>
</feature>
<reference evidence="2" key="1">
    <citation type="journal article" date="2020" name="Stud. Mycol.">
        <title>101 Dothideomycetes genomes: a test case for predicting lifestyles and emergence of pathogens.</title>
        <authorList>
            <person name="Haridas S."/>
            <person name="Albert R."/>
            <person name="Binder M."/>
            <person name="Bloem J."/>
            <person name="Labutti K."/>
            <person name="Salamov A."/>
            <person name="Andreopoulos B."/>
            <person name="Baker S."/>
            <person name="Barry K."/>
            <person name="Bills G."/>
            <person name="Bluhm B."/>
            <person name="Cannon C."/>
            <person name="Castanera R."/>
            <person name="Culley D."/>
            <person name="Daum C."/>
            <person name="Ezra D."/>
            <person name="Gonzalez J."/>
            <person name="Henrissat B."/>
            <person name="Kuo A."/>
            <person name="Liang C."/>
            <person name="Lipzen A."/>
            <person name="Lutzoni F."/>
            <person name="Magnuson J."/>
            <person name="Mondo S."/>
            <person name="Nolan M."/>
            <person name="Ohm R."/>
            <person name="Pangilinan J."/>
            <person name="Park H.-J."/>
            <person name="Ramirez L."/>
            <person name="Alfaro M."/>
            <person name="Sun H."/>
            <person name="Tritt A."/>
            <person name="Yoshinaga Y."/>
            <person name="Zwiers L.-H."/>
            <person name="Turgeon B."/>
            <person name="Goodwin S."/>
            <person name="Spatafora J."/>
            <person name="Crous P."/>
            <person name="Grigoriev I."/>
        </authorList>
    </citation>
    <scope>NUCLEOTIDE SEQUENCE</scope>
    <source>
        <strain evidence="2">CBS 123094</strain>
    </source>
</reference>
<evidence type="ECO:0000313" key="2">
    <source>
        <dbReference type="EMBL" id="KAF2000338.1"/>
    </source>
</evidence>
<name>A0A6A5WH01_9PLEO</name>
<evidence type="ECO:0000313" key="3">
    <source>
        <dbReference type="Proteomes" id="UP000799779"/>
    </source>
</evidence>
<evidence type="ECO:0000256" key="1">
    <source>
        <dbReference type="SAM" id="MobiDB-lite"/>
    </source>
</evidence>
<dbReference type="OrthoDB" id="410701at2759"/>
<gene>
    <name evidence="2" type="ORF">P154DRAFT_465970</name>
</gene>
<feature type="compositionally biased region" description="Polar residues" evidence="1">
    <location>
        <begin position="57"/>
        <end position="69"/>
    </location>
</feature>
<dbReference type="EMBL" id="ML977589">
    <property type="protein sequence ID" value="KAF2000338.1"/>
    <property type="molecule type" value="Genomic_DNA"/>
</dbReference>
<proteinExistence type="predicted"/>
<dbReference type="AlphaFoldDB" id="A0A6A5WH01"/>
<feature type="region of interest" description="Disordered" evidence="1">
    <location>
        <begin position="56"/>
        <end position="75"/>
    </location>
</feature>
<dbReference type="Proteomes" id="UP000799779">
    <property type="component" value="Unassembled WGS sequence"/>
</dbReference>